<evidence type="ECO:0000313" key="1">
    <source>
        <dbReference type="EMBL" id="CCX04798.1"/>
    </source>
</evidence>
<dbReference type="AlphaFoldDB" id="U4KU69"/>
<gene>
    <name evidence="1" type="ORF">PCON_03780</name>
</gene>
<proteinExistence type="predicted"/>
<dbReference type="EMBL" id="HF935218">
    <property type="protein sequence ID" value="CCX04798.1"/>
    <property type="molecule type" value="Genomic_DNA"/>
</dbReference>
<name>U4KU69_PYROM</name>
<sequence length="73" mass="8404">MSNLTIGARNLDGVHANLHEEFRYNATFDQRTAYDILWHCATHANIVFEWNGSIDFSEDDGRLSNCPMVGWRC</sequence>
<organism evidence="1 2">
    <name type="scientific">Pyronema omphalodes (strain CBS 100304)</name>
    <name type="common">Pyronema confluens</name>
    <dbReference type="NCBI Taxonomy" id="1076935"/>
    <lineage>
        <taxon>Eukaryota</taxon>
        <taxon>Fungi</taxon>
        <taxon>Dikarya</taxon>
        <taxon>Ascomycota</taxon>
        <taxon>Pezizomycotina</taxon>
        <taxon>Pezizomycetes</taxon>
        <taxon>Pezizales</taxon>
        <taxon>Pyronemataceae</taxon>
        <taxon>Pyronema</taxon>
    </lineage>
</organism>
<evidence type="ECO:0000313" key="2">
    <source>
        <dbReference type="Proteomes" id="UP000018144"/>
    </source>
</evidence>
<reference evidence="1 2" key="1">
    <citation type="journal article" date="2013" name="PLoS Genet.">
        <title>The genome and development-dependent transcriptomes of Pyronema confluens: a window into fungal evolution.</title>
        <authorList>
            <person name="Traeger S."/>
            <person name="Altegoer F."/>
            <person name="Freitag M."/>
            <person name="Gabaldon T."/>
            <person name="Kempken F."/>
            <person name="Kumar A."/>
            <person name="Marcet-Houben M."/>
            <person name="Poggeler S."/>
            <person name="Stajich J.E."/>
            <person name="Nowrousian M."/>
        </authorList>
    </citation>
    <scope>NUCLEOTIDE SEQUENCE [LARGE SCALE GENOMIC DNA]</scope>
    <source>
        <strain evidence="2">CBS 100304</strain>
        <tissue evidence="1">Vegetative mycelium</tissue>
    </source>
</reference>
<keyword evidence="2" id="KW-1185">Reference proteome</keyword>
<dbReference type="Proteomes" id="UP000018144">
    <property type="component" value="Unassembled WGS sequence"/>
</dbReference>
<accession>U4KU69</accession>
<protein>
    <submittedName>
        <fullName evidence="1">Uncharacterized protein</fullName>
    </submittedName>
</protein>